<accession>A0A8H3DAM8</accession>
<comment type="caution">
    <text evidence="3">The sequence shown here is derived from an EMBL/GenBank/DDBJ whole genome shotgun (WGS) entry which is preliminary data.</text>
</comment>
<dbReference type="Proteomes" id="UP000663861">
    <property type="component" value="Unassembled WGS sequence"/>
</dbReference>
<reference evidence="3" key="1">
    <citation type="submission" date="2021-01" db="EMBL/GenBank/DDBJ databases">
        <authorList>
            <person name="Kaushik A."/>
        </authorList>
    </citation>
    <scope>NUCLEOTIDE SEQUENCE</scope>
    <source>
        <strain evidence="3">AG4-RS23</strain>
    </source>
</reference>
<proteinExistence type="predicted"/>
<evidence type="ECO:0000313" key="4">
    <source>
        <dbReference type="Proteomes" id="UP000663861"/>
    </source>
</evidence>
<dbReference type="PANTHER" id="PTHR14428:SF5">
    <property type="entry name" value="NUCLEOLAR COMPLEX PROTEIN 3 HOMOLOG"/>
    <property type="match status" value="1"/>
</dbReference>
<dbReference type="InterPro" id="IPR016903">
    <property type="entry name" value="Nucleolar_cplx-assoc_3"/>
</dbReference>
<organism evidence="3 4">
    <name type="scientific">Rhizoctonia solani</name>
    <dbReference type="NCBI Taxonomy" id="456999"/>
    <lineage>
        <taxon>Eukaryota</taxon>
        <taxon>Fungi</taxon>
        <taxon>Dikarya</taxon>
        <taxon>Basidiomycota</taxon>
        <taxon>Agaricomycotina</taxon>
        <taxon>Agaricomycetes</taxon>
        <taxon>Cantharellales</taxon>
        <taxon>Ceratobasidiaceae</taxon>
        <taxon>Rhizoctonia</taxon>
    </lineage>
</organism>
<name>A0A8H3DAM8_9AGAM</name>
<dbReference type="Pfam" id="PF07540">
    <property type="entry name" value="NOC3p"/>
    <property type="match status" value="1"/>
</dbReference>
<feature type="compositionally biased region" description="Basic and acidic residues" evidence="1">
    <location>
        <begin position="82"/>
        <end position="104"/>
    </location>
</feature>
<dbReference type="GO" id="GO:0003682">
    <property type="term" value="F:chromatin binding"/>
    <property type="evidence" value="ECO:0007669"/>
    <property type="project" value="TreeGrafter"/>
</dbReference>
<feature type="region of interest" description="Disordered" evidence="1">
    <location>
        <begin position="1"/>
        <end position="57"/>
    </location>
</feature>
<feature type="domain" description="Nucleolar complex-associated protein 3 N-terminal" evidence="2">
    <location>
        <begin position="285"/>
        <end position="401"/>
    </location>
</feature>
<gene>
    <name evidence="3" type="ORF">RDB_LOCUS150129</name>
</gene>
<dbReference type="GO" id="GO:0005730">
    <property type="term" value="C:nucleolus"/>
    <property type="evidence" value="ECO:0007669"/>
    <property type="project" value="TreeGrafter"/>
</dbReference>
<feature type="compositionally biased region" description="Acidic residues" evidence="1">
    <location>
        <begin position="46"/>
        <end position="57"/>
    </location>
</feature>
<sequence length="458" mass="50992">MKLKRSAAVANGKPRKKQKVDPVKKSKAKGKERAFERATIPIPEAGSDEEDQDIEEEGLDYFRDGGNIQFLASLDKKGIARSKKETERLHKLNKPIRESRRVDDDLPSVESHSDDGEDWSSLASDILSDEDALSDEDVDSDDDLPSVESHSDDGEDWSSLASDILSDEDALSDEDVDSDEDIPKRLDSDEELPYEIAGRPRPPSPKRQTERLPIKLGDGRIQSTGAREVQSDSEENEESEEDDNMTVSDTKPPVIEDVATGARFGRPAVRDIVNQKSRKARIEAAKEQLASICQEIMAEPENSEIMAEPENSLGLLRRLHTFALPDIPGGISKNGEQLPPTPNDPRIRTLALLSQLAIFKDIVPGYRIRALTEHEKAEKVSQAVQRTRDWEQGLVGVYQNYLKLLEAEVKAKSELDQVALKCMCALLTSITHFNFNSNIMATIVARLSKRSWDEVGLA</sequence>
<evidence type="ECO:0000256" key="1">
    <source>
        <dbReference type="SAM" id="MobiDB-lite"/>
    </source>
</evidence>
<feature type="compositionally biased region" description="Acidic residues" evidence="1">
    <location>
        <begin position="231"/>
        <end position="244"/>
    </location>
</feature>
<protein>
    <recommendedName>
        <fullName evidence="2">Nucleolar complex-associated protein 3 N-terminal domain-containing protein</fullName>
    </recommendedName>
</protein>
<feature type="compositionally biased region" description="Basic and acidic residues" evidence="1">
    <location>
        <begin position="19"/>
        <end position="36"/>
    </location>
</feature>
<feature type="region of interest" description="Disordered" evidence="1">
    <location>
        <begin position="82"/>
        <end position="251"/>
    </location>
</feature>
<feature type="compositionally biased region" description="Acidic residues" evidence="1">
    <location>
        <begin position="165"/>
        <end position="180"/>
    </location>
</feature>
<dbReference type="InterPro" id="IPR011501">
    <property type="entry name" value="Noc3_N"/>
</dbReference>
<dbReference type="AlphaFoldDB" id="A0A8H3DAM8"/>
<feature type="compositionally biased region" description="Acidic residues" evidence="1">
    <location>
        <begin position="127"/>
        <end position="145"/>
    </location>
</feature>
<dbReference type="PANTHER" id="PTHR14428">
    <property type="entry name" value="NUCLEOLAR COMPLEX PROTEIN 3"/>
    <property type="match status" value="1"/>
</dbReference>
<dbReference type="GO" id="GO:0006270">
    <property type="term" value="P:DNA replication initiation"/>
    <property type="evidence" value="ECO:0007669"/>
    <property type="project" value="TreeGrafter"/>
</dbReference>
<evidence type="ECO:0000313" key="3">
    <source>
        <dbReference type="EMBL" id="CAE6517704.1"/>
    </source>
</evidence>
<evidence type="ECO:0000259" key="2">
    <source>
        <dbReference type="Pfam" id="PF07540"/>
    </source>
</evidence>
<dbReference type="EMBL" id="CAJMWY010004080">
    <property type="protein sequence ID" value="CAE6517704.1"/>
    <property type="molecule type" value="Genomic_DNA"/>
</dbReference>